<comment type="caution">
    <text evidence="4">The sequence shown here is derived from an EMBL/GenBank/DDBJ whole genome shotgun (WGS) entry which is preliminary data.</text>
</comment>
<sequence>MKYERIRKIVLDAILDAVGQGLIKGTSGNIALRDDEDDVVAITPSGIAYSTMTAEDIAIVDMNGKWLDGPYKPSSEVPMHTAVMRARPDVKATVHTHAMFATIMAMGDGEIKATTPPQCEFVPVRVVPFTMPGSDDVADKVVEALGEEGRACLIKNHGMFCCGKDMKAAMSATVYTEEMAVTEYHARLLGTYEPMPQEAVDAMQALIKADQAV</sequence>
<dbReference type="GO" id="GO:0046872">
    <property type="term" value="F:metal ion binding"/>
    <property type="evidence" value="ECO:0007669"/>
    <property type="project" value="UniProtKB-KW"/>
</dbReference>
<evidence type="ECO:0000259" key="3">
    <source>
        <dbReference type="SMART" id="SM01007"/>
    </source>
</evidence>
<evidence type="ECO:0000313" key="5">
    <source>
        <dbReference type="Proteomes" id="UP000295710"/>
    </source>
</evidence>
<dbReference type="InterPro" id="IPR050197">
    <property type="entry name" value="Aldolase_class_II_sugar_metab"/>
</dbReference>
<dbReference type="AlphaFoldDB" id="A0A4R4FHV1"/>
<dbReference type="InterPro" id="IPR001303">
    <property type="entry name" value="Aldolase_II/adducin_N"/>
</dbReference>
<feature type="domain" description="Class II aldolase/adducin N-terminal" evidence="3">
    <location>
        <begin position="8"/>
        <end position="184"/>
    </location>
</feature>
<dbReference type="RefSeq" id="WP_132273981.1">
    <property type="nucleotide sequence ID" value="NZ_JAOBST010000008.1"/>
</dbReference>
<dbReference type="Gene3D" id="3.40.225.10">
    <property type="entry name" value="Class II aldolase/adducin N-terminal domain"/>
    <property type="match status" value="1"/>
</dbReference>
<keyword evidence="1" id="KW-0479">Metal-binding</keyword>
<organism evidence="4 5">
    <name type="scientific">Extibacter muris</name>
    <dbReference type="NCBI Taxonomy" id="1796622"/>
    <lineage>
        <taxon>Bacteria</taxon>
        <taxon>Bacillati</taxon>
        <taxon>Bacillota</taxon>
        <taxon>Clostridia</taxon>
        <taxon>Lachnospirales</taxon>
        <taxon>Lachnospiraceae</taxon>
        <taxon>Extibacter</taxon>
    </lineage>
</organism>
<dbReference type="Proteomes" id="UP000295710">
    <property type="component" value="Unassembled WGS sequence"/>
</dbReference>
<evidence type="ECO:0000256" key="2">
    <source>
        <dbReference type="ARBA" id="ARBA00023239"/>
    </source>
</evidence>
<dbReference type="Pfam" id="PF00596">
    <property type="entry name" value="Aldolase_II"/>
    <property type="match status" value="1"/>
</dbReference>
<keyword evidence="2" id="KW-0456">Lyase</keyword>
<gene>
    <name evidence="4" type="ORF">E1963_00705</name>
</gene>
<evidence type="ECO:0000256" key="1">
    <source>
        <dbReference type="ARBA" id="ARBA00022723"/>
    </source>
</evidence>
<dbReference type="SUPFAM" id="SSF53639">
    <property type="entry name" value="AraD/HMP-PK domain-like"/>
    <property type="match status" value="1"/>
</dbReference>
<accession>A0A4R4FHV1</accession>
<dbReference type="SMART" id="SM01007">
    <property type="entry name" value="Aldolase_II"/>
    <property type="match status" value="1"/>
</dbReference>
<reference evidence="4 5" key="1">
    <citation type="journal article" date="2016" name="Nat. Microbiol.">
        <title>The Mouse Intestinal Bacterial Collection (miBC) provides host-specific insight into cultured diversity and functional potential of the gut microbiota.</title>
        <authorList>
            <person name="Lagkouvardos I."/>
            <person name="Pukall R."/>
            <person name="Abt B."/>
            <person name="Foesel B.U."/>
            <person name="Meier-Kolthoff J.P."/>
            <person name="Kumar N."/>
            <person name="Bresciani A."/>
            <person name="Martinez I."/>
            <person name="Just S."/>
            <person name="Ziegler C."/>
            <person name="Brugiroux S."/>
            <person name="Garzetti D."/>
            <person name="Wenning M."/>
            <person name="Bui T.P."/>
            <person name="Wang J."/>
            <person name="Hugenholtz F."/>
            <person name="Plugge C.M."/>
            <person name="Peterson D.A."/>
            <person name="Hornef M.W."/>
            <person name="Baines J.F."/>
            <person name="Smidt H."/>
            <person name="Walter J."/>
            <person name="Kristiansen K."/>
            <person name="Nielsen H.B."/>
            <person name="Haller D."/>
            <person name="Overmann J."/>
            <person name="Stecher B."/>
            <person name="Clavel T."/>
        </authorList>
    </citation>
    <scope>NUCLEOTIDE SEQUENCE [LARGE SCALE GENOMIC DNA]</scope>
    <source>
        <strain evidence="4 5">DSM 28560</strain>
    </source>
</reference>
<dbReference type="InterPro" id="IPR036409">
    <property type="entry name" value="Aldolase_II/adducin_N_sf"/>
</dbReference>
<proteinExistence type="predicted"/>
<dbReference type="PANTHER" id="PTHR22789">
    <property type="entry name" value="FUCULOSE PHOSPHATE ALDOLASE"/>
    <property type="match status" value="1"/>
</dbReference>
<evidence type="ECO:0000313" key="4">
    <source>
        <dbReference type="EMBL" id="TDA23302.1"/>
    </source>
</evidence>
<dbReference type="GO" id="GO:0019323">
    <property type="term" value="P:pentose catabolic process"/>
    <property type="evidence" value="ECO:0007669"/>
    <property type="project" value="TreeGrafter"/>
</dbReference>
<dbReference type="EMBL" id="SMMX01000001">
    <property type="protein sequence ID" value="TDA23302.1"/>
    <property type="molecule type" value="Genomic_DNA"/>
</dbReference>
<name>A0A4R4FHV1_9FIRM</name>
<dbReference type="GO" id="GO:0005829">
    <property type="term" value="C:cytosol"/>
    <property type="evidence" value="ECO:0007669"/>
    <property type="project" value="TreeGrafter"/>
</dbReference>
<dbReference type="GO" id="GO:0016832">
    <property type="term" value="F:aldehyde-lyase activity"/>
    <property type="evidence" value="ECO:0007669"/>
    <property type="project" value="TreeGrafter"/>
</dbReference>
<dbReference type="PANTHER" id="PTHR22789:SF0">
    <property type="entry name" value="3-OXO-TETRONATE 4-PHOSPHATE DECARBOXYLASE-RELATED"/>
    <property type="match status" value="1"/>
</dbReference>
<keyword evidence="5" id="KW-1185">Reference proteome</keyword>
<protein>
    <submittedName>
        <fullName evidence="4">Class II aldolase/adducin family protein</fullName>
    </submittedName>
</protein>